<evidence type="ECO:0000256" key="1">
    <source>
        <dbReference type="ARBA" id="ARBA00022485"/>
    </source>
</evidence>
<comment type="caution">
    <text evidence="6">The sequence shown here is derived from an EMBL/GenBank/DDBJ whole genome shotgun (WGS) entry which is preliminary data.</text>
</comment>
<dbReference type="Gene3D" id="3.30.70.20">
    <property type="match status" value="1"/>
</dbReference>
<dbReference type="EMBL" id="DQZW01000246">
    <property type="protein sequence ID" value="HDL90288.1"/>
    <property type="molecule type" value="Genomic_DNA"/>
</dbReference>
<dbReference type="AlphaFoldDB" id="A0A7C1AYN9"/>
<reference evidence="6" key="1">
    <citation type="journal article" date="2020" name="mSystems">
        <title>Genome- and Community-Level Interaction Insights into Carbon Utilization and Element Cycling Functions of Hydrothermarchaeota in Hydrothermal Sediment.</title>
        <authorList>
            <person name="Zhou Z."/>
            <person name="Liu Y."/>
            <person name="Xu W."/>
            <person name="Pan J."/>
            <person name="Luo Z.H."/>
            <person name="Li M."/>
        </authorList>
    </citation>
    <scope>NUCLEOTIDE SEQUENCE [LARGE SCALE GENOMIC DNA]</scope>
    <source>
        <strain evidence="6">HyVt-19</strain>
    </source>
</reference>
<evidence type="ECO:0000256" key="2">
    <source>
        <dbReference type="ARBA" id="ARBA00022723"/>
    </source>
</evidence>
<dbReference type="SUPFAM" id="SSF54862">
    <property type="entry name" value="4Fe-4S ferredoxins"/>
    <property type="match status" value="1"/>
</dbReference>
<dbReference type="PANTHER" id="PTHR24960">
    <property type="entry name" value="PHOTOSYSTEM I IRON-SULFUR CENTER-RELATED"/>
    <property type="match status" value="1"/>
</dbReference>
<dbReference type="GO" id="GO:0046872">
    <property type="term" value="F:metal ion binding"/>
    <property type="evidence" value="ECO:0007669"/>
    <property type="project" value="UniProtKB-KW"/>
</dbReference>
<dbReference type="InterPro" id="IPR050157">
    <property type="entry name" value="PSI_iron-sulfur_center"/>
</dbReference>
<feature type="domain" description="4Fe-4S ferredoxin-type" evidence="5">
    <location>
        <begin position="310"/>
        <end position="339"/>
    </location>
</feature>
<name>A0A7C1AYN9_9BACT</name>
<evidence type="ECO:0000259" key="5">
    <source>
        <dbReference type="PROSITE" id="PS51379"/>
    </source>
</evidence>
<dbReference type="PROSITE" id="PS00198">
    <property type="entry name" value="4FE4S_FER_1"/>
    <property type="match status" value="1"/>
</dbReference>
<feature type="domain" description="4Fe-4S ferredoxin-type" evidence="5">
    <location>
        <begin position="279"/>
        <end position="308"/>
    </location>
</feature>
<accession>A0A7C1AYN9</accession>
<keyword evidence="2" id="KW-0479">Metal-binding</keyword>
<protein>
    <submittedName>
        <fullName evidence="6">4Fe-4S dicluster domain-containing protein</fullName>
    </submittedName>
</protein>
<dbReference type="PANTHER" id="PTHR24960:SF79">
    <property type="entry name" value="PHOTOSYSTEM I IRON-SULFUR CENTER"/>
    <property type="match status" value="1"/>
</dbReference>
<organism evidence="6">
    <name type="scientific">Thermodesulforhabdus norvegica</name>
    <dbReference type="NCBI Taxonomy" id="39841"/>
    <lineage>
        <taxon>Bacteria</taxon>
        <taxon>Pseudomonadati</taxon>
        <taxon>Thermodesulfobacteriota</taxon>
        <taxon>Syntrophobacteria</taxon>
        <taxon>Syntrophobacterales</taxon>
        <taxon>Thermodesulforhabdaceae</taxon>
        <taxon>Thermodesulforhabdus</taxon>
    </lineage>
</organism>
<evidence type="ECO:0000256" key="3">
    <source>
        <dbReference type="ARBA" id="ARBA00023004"/>
    </source>
</evidence>
<evidence type="ECO:0000313" key="6">
    <source>
        <dbReference type="EMBL" id="HDL90288.1"/>
    </source>
</evidence>
<dbReference type="Pfam" id="PF14697">
    <property type="entry name" value="Fer4_21"/>
    <property type="match status" value="1"/>
</dbReference>
<dbReference type="GO" id="GO:0051539">
    <property type="term" value="F:4 iron, 4 sulfur cluster binding"/>
    <property type="evidence" value="ECO:0007669"/>
    <property type="project" value="UniProtKB-KW"/>
</dbReference>
<keyword evidence="1" id="KW-0004">4Fe-4S</keyword>
<dbReference type="Proteomes" id="UP000886355">
    <property type="component" value="Unassembled WGS sequence"/>
</dbReference>
<proteinExistence type="predicted"/>
<sequence>MDNTDQVYANLQKHLNSQAVGFPATKSGAEIKILKHIFTFAEAEIAIAINYKFEPLNTIYSRVEHLVESPEELEAHLDRIQKKGGIEFRVKNGKKHYCTAPLVVGMYEFQLERLTPEFIKNFKAYTSDRNFGIEFLSTELPQMRTIPVSESILPQHNVSTFDEVTTLLQQAKEPFVIIECICRKKKSLEGGACNVTDRKETCLAIDGMAEMLQASNIGRTISRAEALSIIKQNQAEGLVLQPSNTRKAEFICSCCGCCCGMLSIHKSLPKPLDFWASNFQAVVEPEACEGCGNCEESCQVGAVNVSEKEQYAVVNLDRCLGCGVCISSCPTEAISLLKKNTEVMPPQTREELYDIIMDKKKGKVGKALLTGKLLIDAVRTGQIHLLKS</sequence>
<dbReference type="InterPro" id="IPR017900">
    <property type="entry name" value="4Fe4S_Fe_S_CS"/>
</dbReference>
<gene>
    <name evidence="6" type="ORF">ENG14_05235</name>
</gene>
<keyword evidence="4" id="KW-0411">Iron-sulfur</keyword>
<keyword evidence="3" id="KW-0408">Iron</keyword>
<dbReference type="PROSITE" id="PS51379">
    <property type="entry name" value="4FE4S_FER_2"/>
    <property type="match status" value="2"/>
</dbReference>
<dbReference type="InterPro" id="IPR017896">
    <property type="entry name" value="4Fe4S_Fe-S-bd"/>
</dbReference>
<evidence type="ECO:0000256" key="4">
    <source>
        <dbReference type="ARBA" id="ARBA00023014"/>
    </source>
</evidence>